<name>A0AB37H704_9BACI</name>
<evidence type="ECO:0000256" key="10">
    <source>
        <dbReference type="ARBA" id="ARBA00022777"/>
    </source>
</evidence>
<comment type="catalytic activity">
    <reaction evidence="1">
        <text>ATP + protein L-histidine = ADP + protein N-phospho-L-histidine.</text>
        <dbReference type="EC" id="2.7.13.3"/>
    </reaction>
</comment>
<dbReference type="KEGG" id="hspo:JGZ69_17870"/>
<organism evidence="18 19">
    <name type="scientific">Heyndrickxia sporothermodurans</name>
    <dbReference type="NCBI Taxonomy" id="46224"/>
    <lineage>
        <taxon>Bacteria</taxon>
        <taxon>Bacillati</taxon>
        <taxon>Bacillota</taxon>
        <taxon>Bacilli</taxon>
        <taxon>Bacillales</taxon>
        <taxon>Bacillaceae</taxon>
        <taxon>Heyndrickxia</taxon>
    </lineage>
</organism>
<evidence type="ECO:0000256" key="15">
    <source>
        <dbReference type="SAM" id="Phobius"/>
    </source>
</evidence>
<keyword evidence="7" id="KW-0808">Transferase</keyword>
<evidence type="ECO:0000313" key="19">
    <source>
        <dbReference type="Proteomes" id="UP000595512"/>
    </source>
</evidence>
<protein>
    <recommendedName>
        <fullName evidence="4">Signal transduction histidine-protein kinase ArlS</fullName>
        <ecNumber evidence="3">2.7.13.3</ecNumber>
    </recommendedName>
</protein>
<evidence type="ECO:0000259" key="16">
    <source>
        <dbReference type="PROSITE" id="PS50109"/>
    </source>
</evidence>
<keyword evidence="9" id="KW-0547">Nucleotide-binding</keyword>
<dbReference type="Pfam" id="PF00672">
    <property type="entry name" value="HAMP"/>
    <property type="match status" value="1"/>
</dbReference>
<dbReference type="SMART" id="SM00388">
    <property type="entry name" value="HisKA"/>
    <property type="match status" value="1"/>
</dbReference>
<evidence type="ECO:0000256" key="9">
    <source>
        <dbReference type="ARBA" id="ARBA00022741"/>
    </source>
</evidence>
<dbReference type="PRINTS" id="PR00344">
    <property type="entry name" value="BCTRLSENSOR"/>
</dbReference>
<dbReference type="AlphaFoldDB" id="A0AB37H704"/>
<dbReference type="EMBL" id="CP066701">
    <property type="protein sequence ID" value="QQX24623.1"/>
    <property type="molecule type" value="Genomic_DNA"/>
</dbReference>
<dbReference type="EC" id="2.7.13.3" evidence="3"/>
<evidence type="ECO:0000256" key="1">
    <source>
        <dbReference type="ARBA" id="ARBA00000085"/>
    </source>
</evidence>
<proteinExistence type="predicted"/>
<evidence type="ECO:0000259" key="17">
    <source>
        <dbReference type="PROSITE" id="PS50885"/>
    </source>
</evidence>
<evidence type="ECO:0000256" key="5">
    <source>
        <dbReference type="ARBA" id="ARBA00022475"/>
    </source>
</evidence>
<keyword evidence="10" id="KW-0418">Kinase</keyword>
<dbReference type="GO" id="GO:0000155">
    <property type="term" value="F:phosphorelay sensor kinase activity"/>
    <property type="evidence" value="ECO:0007669"/>
    <property type="project" value="InterPro"/>
</dbReference>
<dbReference type="SUPFAM" id="SSF158472">
    <property type="entry name" value="HAMP domain-like"/>
    <property type="match status" value="1"/>
</dbReference>
<evidence type="ECO:0000256" key="7">
    <source>
        <dbReference type="ARBA" id="ARBA00022679"/>
    </source>
</evidence>
<feature type="transmembrane region" description="Helical" evidence="15">
    <location>
        <begin position="20"/>
        <end position="40"/>
    </location>
</feature>
<accession>A0AB37H704</accession>
<dbReference type="CDD" id="cd00075">
    <property type="entry name" value="HATPase"/>
    <property type="match status" value="1"/>
</dbReference>
<dbReference type="InterPro" id="IPR003661">
    <property type="entry name" value="HisK_dim/P_dom"/>
</dbReference>
<evidence type="ECO:0000256" key="12">
    <source>
        <dbReference type="ARBA" id="ARBA00022989"/>
    </source>
</evidence>
<dbReference type="SUPFAM" id="SSF47384">
    <property type="entry name" value="Homodimeric domain of signal transducing histidine kinase"/>
    <property type="match status" value="1"/>
</dbReference>
<gene>
    <name evidence="18" type="ORF">JGZ69_17870</name>
</gene>
<dbReference type="Pfam" id="PF00512">
    <property type="entry name" value="HisKA"/>
    <property type="match status" value="1"/>
</dbReference>
<dbReference type="InterPro" id="IPR005467">
    <property type="entry name" value="His_kinase_dom"/>
</dbReference>
<feature type="transmembrane region" description="Helical" evidence="15">
    <location>
        <begin position="166"/>
        <end position="189"/>
    </location>
</feature>
<evidence type="ECO:0000256" key="8">
    <source>
        <dbReference type="ARBA" id="ARBA00022692"/>
    </source>
</evidence>
<dbReference type="PANTHER" id="PTHR45528">
    <property type="entry name" value="SENSOR HISTIDINE KINASE CPXA"/>
    <property type="match status" value="1"/>
</dbReference>
<evidence type="ECO:0000256" key="2">
    <source>
        <dbReference type="ARBA" id="ARBA00004651"/>
    </source>
</evidence>
<dbReference type="InterPro" id="IPR004358">
    <property type="entry name" value="Sig_transdc_His_kin-like_C"/>
</dbReference>
<dbReference type="GO" id="GO:0005524">
    <property type="term" value="F:ATP binding"/>
    <property type="evidence" value="ECO:0007669"/>
    <property type="project" value="UniProtKB-KW"/>
</dbReference>
<dbReference type="InterPro" id="IPR003594">
    <property type="entry name" value="HATPase_dom"/>
</dbReference>
<evidence type="ECO:0000256" key="6">
    <source>
        <dbReference type="ARBA" id="ARBA00022553"/>
    </source>
</evidence>
<dbReference type="FunFam" id="3.30.565.10:FF:000006">
    <property type="entry name" value="Sensor histidine kinase WalK"/>
    <property type="match status" value="1"/>
</dbReference>
<evidence type="ECO:0000256" key="14">
    <source>
        <dbReference type="ARBA" id="ARBA00023136"/>
    </source>
</evidence>
<keyword evidence="8 15" id="KW-0812">Transmembrane</keyword>
<dbReference type="Gene3D" id="1.10.287.130">
    <property type="match status" value="1"/>
</dbReference>
<evidence type="ECO:0000256" key="13">
    <source>
        <dbReference type="ARBA" id="ARBA00023012"/>
    </source>
</evidence>
<dbReference type="PROSITE" id="PS50109">
    <property type="entry name" value="HIS_KIN"/>
    <property type="match status" value="1"/>
</dbReference>
<dbReference type="InterPro" id="IPR036097">
    <property type="entry name" value="HisK_dim/P_sf"/>
</dbReference>
<dbReference type="CDD" id="cd06225">
    <property type="entry name" value="HAMP"/>
    <property type="match status" value="1"/>
</dbReference>
<dbReference type="FunFam" id="1.10.287.130:FF:000001">
    <property type="entry name" value="Two-component sensor histidine kinase"/>
    <property type="match status" value="1"/>
</dbReference>
<keyword evidence="5" id="KW-1003">Cell membrane</keyword>
<dbReference type="InterPro" id="IPR003660">
    <property type="entry name" value="HAMP_dom"/>
</dbReference>
<dbReference type="InterPro" id="IPR050398">
    <property type="entry name" value="HssS/ArlS-like"/>
</dbReference>
<comment type="subcellular location">
    <subcellularLocation>
        <location evidence="2">Cell membrane</location>
        <topology evidence="2">Multi-pass membrane protein</topology>
    </subcellularLocation>
</comment>
<feature type="domain" description="Histidine kinase" evidence="16">
    <location>
        <begin position="251"/>
        <end position="470"/>
    </location>
</feature>
<dbReference type="SUPFAM" id="SSF55874">
    <property type="entry name" value="ATPase domain of HSP90 chaperone/DNA topoisomerase II/histidine kinase"/>
    <property type="match status" value="1"/>
</dbReference>
<dbReference type="Proteomes" id="UP000595512">
    <property type="component" value="Chromosome"/>
</dbReference>
<dbReference type="InterPro" id="IPR036890">
    <property type="entry name" value="HATPase_C_sf"/>
</dbReference>
<feature type="domain" description="HAMP" evidence="17">
    <location>
        <begin position="190"/>
        <end position="243"/>
    </location>
</feature>
<evidence type="ECO:0000256" key="3">
    <source>
        <dbReference type="ARBA" id="ARBA00012438"/>
    </source>
</evidence>
<sequence length="472" mass="54676">MKFLRNWYHTSSLKVKWSVGTSAAIFFTFFLFSFSQYHVINKWMLYEEKNNLLQALNEITIFVKQSGSLDENLSENKELQNQIYEKDQIIRILYPDGSEYRVYNADTDTPKYYIPFQPVHHKTVTLLETDNKKIYLGRAPFHINGFTGYIEIIQPLTRYHQMMGSLFFIMSIFGGFALILSGLFGFLMAKSFLKPLQKLSITMKKIRKKGFHERMEPSNSKDEMGELTSIFNNMMDQIEHSFNQQKRFVEDASHELRTPVQIMEGHLKLLNRWGKNDPIILDESLQASIQELERMKKLVQELLDLSRAEQIESKGSDSSALLLKTIQQVIKNFELIHEDFTFEFEVYGENLDNPLVRISENHLEQILIIILDNAVKYSDQIHKIDISLEEENGMVKITVRDYGVGIPDEDLAKIFHRFYRVDKARSRARGGNGLGLSIAKQLVESYSGEIYASSTLGKGTSITFTLPLIENR</sequence>
<dbReference type="Gene3D" id="3.30.565.10">
    <property type="entry name" value="Histidine kinase-like ATPase, C-terminal domain"/>
    <property type="match status" value="1"/>
</dbReference>
<dbReference type="Pfam" id="PF18719">
    <property type="entry name" value="ArlS_N"/>
    <property type="match status" value="1"/>
</dbReference>
<keyword evidence="14 15" id="KW-0472">Membrane</keyword>
<dbReference type="GO" id="GO:0005886">
    <property type="term" value="C:plasma membrane"/>
    <property type="evidence" value="ECO:0007669"/>
    <property type="project" value="UniProtKB-SubCell"/>
</dbReference>
<dbReference type="CDD" id="cd00082">
    <property type="entry name" value="HisKA"/>
    <property type="match status" value="1"/>
</dbReference>
<dbReference type="Gene3D" id="6.10.340.10">
    <property type="match status" value="1"/>
</dbReference>
<evidence type="ECO:0000256" key="4">
    <source>
        <dbReference type="ARBA" id="ARBA00015735"/>
    </source>
</evidence>
<evidence type="ECO:0000256" key="11">
    <source>
        <dbReference type="ARBA" id="ARBA00022840"/>
    </source>
</evidence>
<dbReference type="PANTHER" id="PTHR45528:SF12">
    <property type="entry name" value="SENSOR HISTIDINE KINASE ARSS"/>
    <property type="match status" value="1"/>
</dbReference>
<dbReference type="InterPro" id="IPR041610">
    <property type="entry name" value="ArlS_N"/>
</dbReference>
<dbReference type="Pfam" id="PF02518">
    <property type="entry name" value="HATPase_c"/>
    <property type="match status" value="1"/>
</dbReference>
<keyword evidence="11" id="KW-0067">ATP-binding</keyword>
<dbReference type="PROSITE" id="PS50885">
    <property type="entry name" value="HAMP"/>
    <property type="match status" value="1"/>
</dbReference>
<dbReference type="RefSeq" id="WP_107919990.1">
    <property type="nucleotide sequence ID" value="NZ_CP066701.1"/>
</dbReference>
<keyword evidence="6" id="KW-0597">Phosphoprotein</keyword>
<reference evidence="18 19" key="1">
    <citation type="submission" date="2020-12" db="EMBL/GenBank/DDBJ databases">
        <title>Taxonomic evaluation of the Bacillus sporothermodurans group of bacteria based on whole genome sequences.</title>
        <authorList>
            <person name="Fiedler G."/>
            <person name="Herbstmann A.-D."/>
            <person name="Doll E."/>
            <person name="Wenning M."/>
            <person name="Brinks E."/>
            <person name="Kabisch J."/>
            <person name="Breitenwieser F."/>
            <person name="Lappann M."/>
            <person name="Boehnlein C."/>
            <person name="Franz C."/>
        </authorList>
    </citation>
    <scope>NUCLEOTIDE SEQUENCE [LARGE SCALE GENOMIC DNA]</scope>
    <source>
        <strain evidence="18 19">DSM 10599</strain>
    </source>
</reference>
<keyword evidence="13" id="KW-0902">Two-component regulatory system</keyword>
<keyword evidence="12 15" id="KW-1133">Transmembrane helix</keyword>
<evidence type="ECO:0000313" key="18">
    <source>
        <dbReference type="EMBL" id="QQX24623.1"/>
    </source>
</evidence>
<dbReference type="SMART" id="SM00387">
    <property type="entry name" value="HATPase_c"/>
    <property type="match status" value="1"/>
</dbReference>
<dbReference type="SMART" id="SM00304">
    <property type="entry name" value="HAMP"/>
    <property type="match status" value="1"/>
</dbReference>